<keyword evidence="4 7" id="KW-0694">RNA-binding</keyword>
<evidence type="ECO:0000256" key="7">
    <source>
        <dbReference type="HAMAP-Rule" id="MF_00083"/>
    </source>
</evidence>
<keyword evidence="3 7" id="KW-0378">Hydrolase</keyword>
<feature type="binding site" evidence="7">
    <location>
        <position position="13"/>
    </location>
    <ligand>
        <name>tRNA</name>
        <dbReference type="ChEBI" id="CHEBI:17843"/>
    </ligand>
</feature>
<dbReference type="RefSeq" id="WP_012896374.1">
    <property type="nucleotide sequence ID" value="NC_013642.1"/>
</dbReference>
<evidence type="ECO:0000256" key="5">
    <source>
        <dbReference type="ARBA" id="ARBA00038063"/>
    </source>
</evidence>
<feature type="active site" description="Proton acceptor" evidence="7">
    <location>
        <position position="18"/>
    </location>
</feature>
<comment type="subcellular location">
    <subcellularLocation>
        <location evidence="7">Cytoplasm</location>
    </subcellularLocation>
</comment>
<dbReference type="GO" id="GO:0072344">
    <property type="term" value="P:rescue of stalled ribosome"/>
    <property type="evidence" value="ECO:0007669"/>
    <property type="project" value="UniProtKB-UniRule"/>
</dbReference>
<comment type="catalytic activity">
    <reaction evidence="7 8">
        <text>an N-acyl-L-alpha-aminoacyl-tRNA + H2O = an N-acyl-L-amino acid + a tRNA + H(+)</text>
        <dbReference type="Rhea" id="RHEA:54448"/>
        <dbReference type="Rhea" id="RHEA-COMP:10123"/>
        <dbReference type="Rhea" id="RHEA-COMP:13883"/>
        <dbReference type="ChEBI" id="CHEBI:15377"/>
        <dbReference type="ChEBI" id="CHEBI:15378"/>
        <dbReference type="ChEBI" id="CHEBI:59874"/>
        <dbReference type="ChEBI" id="CHEBI:78442"/>
        <dbReference type="ChEBI" id="CHEBI:138191"/>
        <dbReference type="EC" id="3.1.1.29"/>
    </reaction>
</comment>
<feature type="binding site" evidence="7">
    <location>
        <position position="107"/>
    </location>
    <ligand>
        <name>tRNA</name>
        <dbReference type="ChEBI" id="CHEBI:17843"/>
    </ligand>
</feature>
<dbReference type="Pfam" id="PF01195">
    <property type="entry name" value="Pept_tRNA_hydro"/>
    <property type="match status" value="1"/>
</dbReference>
<comment type="subunit">
    <text evidence="7">Monomer.</text>
</comment>
<keyword evidence="11" id="KW-1185">Reference proteome</keyword>
<dbReference type="HOGENOM" id="CLU_062456_4_1_0"/>
<accession>D2C3G2</accession>
<dbReference type="PANTHER" id="PTHR17224:SF1">
    <property type="entry name" value="PEPTIDYL-TRNA HYDROLASE"/>
    <property type="match status" value="1"/>
</dbReference>
<feature type="site" description="Stabilizes the basic form of H active site to accept a proton" evidence="7">
    <location>
        <position position="86"/>
    </location>
</feature>
<evidence type="ECO:0000256" key="4">
    <source>
        <dbReference type="ARBA" id="ARBA00022884"/>
    </source>
</evidence>
<reference evidence="10 11" key="1">
    <citation type="submission" date="2009-12" db="EMBL/GenBank/DDBJ databases">
        <title>Complete sequence of Thermotoga petrophila RKU-1.</title>
        <authorList>
            <consortium name="US DOE Joint Genome Institute"/>
            <person name="Lucas S."/>
            <person name="Copeland A."/>
            <person name="Lapidus A."/>
            <person name="Glavina del Rio T."/>
            <person name="Dalin E."/>
            <person name="Tice H."/>
            <person name="Bruce D."/>
            <person name="Goodwin L."/>
            <person name="Pitluck S."/>
            <person name="Munk A.C."/>
            <person name="Brettin T."/>
            <person name="Detter J.C."/>
            <person name="Han C."/>
            <person name="Tapia R."/>
            <person name="Larimer F."/>
            <person name="Land M."/>
            <person name="Hauser L."/>
            <person name="Kyrpides N."/>
            <person name="Mikhailova N."/>
            <person name="Nelson K.E."/>
            <person name="Gogarten J.P."/>
            <person name="Noll K.M."/>
        </authorList>
    </citation>
    <scope>NUCLEOTIDE SEQUENCE [LARGE SCALE GENOMIC DNA]</scope>
    <source>
        <strain evidence="11">ATCC BAA-489 / DSM 13996 / JCM 10882 / RKU-10</strain>
    </source>
</reference>
<dbReference type="PROSITE" id="PS01196">
    <property type="entry name" value="PEPT_TRNA_HYDROL_2"/>
    <property type="match status" value="1"/>
</dbReference>
<name>D2C3G2_THEP2</name>
<organism evidence="10 11">
    <name type="scientific">Thermotoga petrophila (strain ATCC BAA-489 / DSM 13996 / JCM 10882 / RKU-10)</name>
    <name type="common">Thermotoga naphthophila</name>
    <dbReference type="NCBI Taxonomy" id="590168"/>
    <lineage>
        <taxon>Bacteria</taxon>
        <taxon>Thermotogati</taxon>
        <taxon>Thermotogota</taxon>
        <taxon>Thermotogae</taxon>
        <taxon>Thermotogales</taxon>
        <taxon>Thermotogaceae</taxon>
        <taxon>Thermotoga</taxon>
    </lineage>
</organism>
<evidence type="ECO:0000256" key="8">
    <source>
        <dbReference type="RuleBase" id="RU000673"/>
    </source>
</evidence>
<dbReference type="HAMAP" id="MF_00083">
    <property type="entry name" value="Pept_tRNA_hydro_bact"/>
    <property type="match status" value="1"/>
</dbReference>
<dbReference type="PANTHER" id="PTHR17224">
    <property type="entry name" value="PEPTIDYL-TRNA HYDROLASE"/>
    <property type="match status" value="1"/>
</dbReference>
<feature type="site" description="Discriminates between blocked and unblocked aminoacyl-tRNA" evidence="7">
    <location>
        <position position="8"/>
    </location>
</feature>
<comment type="function">
    <text evidence="7">Catalyzes the release of premature peptidyl moieties from peptidyl-tRNA molecules trapped in stalled 50S ribosomal subunits, and thus maintains levels of free tRNAs and 50S ribosomes.</text>
</comment>
<evidence type="ECO:0000256" key="6">
    <source>
        <dbReference type="ARBA" id="ARBA00050038"/>
    </source>
</evidence>
<evidence type="ECO:0000256" key="1">
    <source>
        <dbReference type="ARBA" id="ARBA00013260"/>
    </source>
</evidence>
<evidence type="ECO:0000313" key="11">
    <source>
        <dbReference type="Proteomes" id="UP000000940"/>
    </source>
</evidence>
<dbReference type="GO" id="GO:0005737">
    <property type="term" value="C:cytoplasm"/>
    <property type="evidence" value="ECO:0007669"/>
    <property type="project" value="UniProtKB-SubCell"/>
</dbReference>
<dbReference type="GO" id="GO:0000049">
    <property type="term" value="F:tRNA binding"/>
    <property type="evidence" value="ECO:0007669"/>
    <property type="project" value="UniProtKB-UniRule"/>
</dbReference>
<dbReference type="Proteomes" id="UP000000940">
    <property type="component" value="Chromosome"/>
</dbReference>
<proteinExistence type="inferred from homology"/>
<comment type="similarity">
    <text evidence="5 7 9">Belongs to the PTH family.</text>
</comment>
<evidence type="ECO:0000256" key="3">
    <source>
        <dbReference type="ARBA" id="ARBA00022801"/>
    </source>
</evidence>
<dbReference type="InterPro" id="IPR018171">
    <property type="entry name" value="Pept_tRNA_hydro_CS"/>
</dbReference>
<sequence length="186" mass="20968">MVVVGLGNPGPRYAFTRHNVGFLFLDFLKNKDWKTEKYFAWSRIKLAGNDVALVKPLTYMNLSGLAMPHVLKFFNASLDDIIVVYDDVSLKLGKIRIRKKGSDGGHNGMKSIIQELGTQEIKRIRVGIGDKPEGMDLVDFVLGEFSDGEWVILNKVFEMMKEALEVILVEGIEKAMSIYNSLEVRV</sequence>
<dbReference type="InterPro" id="IPR036416">
    <property type="entry name" value="Pept_tRNA_hydro_sf"/>
</dbReference>
<dbReference type="Gene3D" id="3.40.50.1470">
    <property type="entry name" value="Peptidyl-tRNA hydrolase"/>
    <property type="match status" value="1"/>
</dbReference>
<dbReference type="KEGG" id="tnp:Tnap_1180"/>
<evidence type="ECO:0000313" key="10">
    <source>
        <dbReference type="EMBL" id="ADA67266.1"/>
    </source>
</evidence>
<keyword evidence="7" id="KW-0963">Cytoplasm</keyword>
<feature type="binding site" evidence="7">
    <location>
        <position position="61"/>
    </location>
    <ligand>
        <name>tRNA</name>
        <dbReference type="ChEBI" id="CHEBI:17843"/>
    </ligand>
</feature>
<evidence type="ECO:0000256" key="2">
    <source>
        <dbReference type="ARBA" id="ARBA00022555"/>
    </source>
</evidence>
<dbReference type="GO" id="GO:0004045">
    <property type="term" value="F:peptidyl-tRNA hydrolase activity"/>
    <property type="evidence" value="ECO:0007669"/>
    <property type="project" value="UniProtKB-UniRule"/>
</dbReference>
<protein>
    <recommendedName>
        <fullName evidence="6 7">Peptidyl-tRNA hydrolase</fullName>
        <shortName evidence="7">Pth</shortName>
        <ecNumber evidence="1 7">3.1.1.29</ecNumber>
    </recommendedName>
</protein>
<feature type="binding site" evidence="7">
    <location>
        <position position="59"/>
    </location>
    <ligand>
        <name>tRNA</name>
        <dbReference type="ChEBI" id="CHEBI:17843"/>
    </ligand>
</feature>
<comment type="function">
    <text evidence="7">Hydrolyzes ribosome-free peptidyl-tRNAs (with 1 or more amino acids incorporated), which drop off the ribosome during protein synthesis, or as a result of ribosome stalling.</text>
</comment>
<evidence type="ECO:0000256" key="9">
    <source>
        <dbReference type="RuleBase" id="RU004320"/>
    </source>
</evidence>
<gene>
    <name evidence="7" type="primary">pth</name>
    <name evidence="10" type="ordered locus">Tnap_1180</name>
</gene>
<dbReference type="EC" id="3.1.1.29" evidence="1 7"/>
<keyword evidence="2 7" id="KW-0820">tRNA-binding</keyword>
<dbReference type="AlphaFoldDB" id="D2C3G2"/>
<dbReference type="GO" id="GO:0006515">
    <property type="term" value="P:protein quality control for misfolded or incompletely synthesized proteins"/>
    <property type="evidence" value="ECO:0007669"/>
    <property type="project" value="UniProtKB-UniRule"/>
</dbReference>
<dbReference type="FunFam" id="3.40.50.1470:FF:000001">
    <property type="entry name" value="Peptidyl-tRNA hydrolase"/>
    <property type="match status" value="1"/>
</dbReference>
<dbReference type="InterPro" id="IPR001328">
    <property type="entry name" value="Pept_tRNA_hydro"/>
</dbReference>
<dbReference type="SUPFAM" id="SSF53178">
    <property type="entry name" value="Peptidyl-tRNA hydrolase-like"/>
    <property type="match status" value="1"/>
</dbReference>
<dbReference type="PROSITE" id="PS01195">
    <property type="entry name" value="PEPT_TRNA_HYDROL_1"/>
    <property type="match status" value="1"/>
</dbReference>
<dbReference type="EMBL" id="CP001839">
    <property type="protein sequence ID" value="ADA67266.1"/>
    <property type="molecule type" value="Genomic_DNA"/>
</dbReference>
<dbReference type="NCBIfam" id="TIGR00447">
    <property type="entry name" value="pth"/>
    <property type="match status" value="1"/>
</dbReference>
<dbReference type="CDD" id="cd00462">
    <property type="entry name" value="PTH"/>
    <property type="match status" value="1"/>
</dbReference>